<evidence type="ECO:0000313" key="2">
    <source>
        <dbReference type="Proteomes" id="UP001497516"/>
    </source>
</evidence>
<dbReference type="AlphaFoldDB" id="A0AAV2E905"/>
<accession>A0AAV2E905</accession>
<gene>
    <name evidence="1" type="ORF">LTRI10_LOCUS23590</name>
</gene>
<organism evidence="1 2">
    <name type="scientific">Linum trigynum</name>
    <dbReference type="NCBI Taxonomy" id="586398"/>
    <lineage>
        <taxon>Eukaryota</taxon>
        <taxon>Viridiplantae</taxon>
        <taxon>Streptophyta</taxon>
        <taxon>Embryophyta</taxon>
        <taxon>Tracheophyta</taxon>
        <taxon>Spermatophyta</taxon>
        <taxon>Magnoliopsida</taxon>
        <taxon>eudicotyledons</taxon>
        <taxon>Gunneridae</taxon>
        <taxon>Pentapetalae</taxon>
        <taxon>rosids</taxon>
        <taxon>fabids</taxon>
        <taxon>Malpighiales</taxon>
        <taxon>Linaceae</taxon>
        <taxon>Linum</taxon>
    </lineage>
</organism>
<dbReference type="Proteomes" id="UP001497516">
    <property type="component" value="Chromosome 4"/>
</dbReference>
<reference evidence="1 2" key="1">
    <citation type="submission" date="2024-04" db="EMBL/GenBank/DDBJ databases">
        <authorList>
            <person name="Fracassetti M."/>
        </authorList>
    </citation>
    <scope>NUCLEOTIDE SEQUENCE [LARGE SCALE GENOMIC DNA]</scope>
</reference>
<dbReference type="EMBL" id="OZ034817">
    <property type="protein sequence ID" value="CAL1382257.1"/>
    <property type="molecule type" value="Genomic_DNA"/>
</dbReference>
<evidence type="ECO:0000313" key="1">
    <source>
        <dbReference type="EMBL" id="CAL1382257.1"/>
    </source>
</evidence>
<keyword evidence="2" id="KW-1185">Reference proteome</keyword>
<proteinExistence type="predicted"/>
<protein>
    <submittedName>
        <fullName evidence="1">Uncharacterized protein</fullName>
    </submittedName>
</protein>
<sequence length="77" mass="8559">MELVACRKELEWSKRMESVSSAEERNNKVETLENQLASLLPEGGFFASEIVAAPAQALTIQRHKGTQSAQSYYIGTQ</sequence>
<name>A0AAV2E905_9ROSI</name>